<keyword evidence="6" id="KW-1185">Reference proteome</keyword>
<dbReference type="InterPro" id="IPR036322">
    <property type="entry name" value="WD40_repeat_dom_sf"/>
</dbReference>
<dbReference type="InterPro" id="IPR020472">
    <property type="entry name" value="WD40_PAC1"/>
</dbReference>
<dbReference type="GO" id="GO:0034198">
    <property type="term" value="P:cellular response to amino acid starvation"/>
    <property type="evidence" value="ECO:0007669"/>
    <property type="project" value="TreeGrafter"/>
</dbReference>
<organism evidence="6">
    <name type="scientific">Drosophila grimshawi</name>
    <name type="common">Hawaiian fruit fly</name>
    <name type="synonym">Idiomyia grimshawi</name>
    <dbReference type="NCBI Taxonomy" id="7222"/>
    <lineage>
        <taxon>Eukaryota</taxon>
        <taxon>Metazoa</taxon>
        <taxon>Ecdysozoa</taxon>
        <taxon>Arthropoda</taxon>
        <taxon>Hexapoda</taxon>
        <taxon>Insecta</taxon>
        <taxon>Pterygota</taxon>
        <taxon>Neoptera</taxon>
        <taxon>Endopterygota</taxon>
        <taxon>Diptera</taxon>
        <taxon>Brachycera</taxon>
        <taxon>Muscomorpha</taxon>
        <taxon>Ephydroidea</taxon>
        <taxon>Drosophilidae</taxon>
        <taxon>Drosophila</taxon>
        <taxon>Hawaiian Drosophila</taxon>
    </lineage>
</organism>
<dbReference type="PANTHER" id="PTHR46170:SF1">
    <property type="entry name" value="GATOR COMPLEX PROTEIN WDR59"/>
    <property type="match status" value="1"/>
</dbReference>
<dbReference type="InParanoid" id="B4JAD5"/>
<keyword evidence="2" id="KW-0677">Repeat</keyword>
<feature type="repeat" description="WD" evidence="3">
    <location>
        <begin position="206"/>
        <end position="248"/>
    </location>
</feature>
<dbReference type="PROSITE" id="PS00678">
    <property type="entry name" value="WD_REPEATS_1"/>
    <property type="match status" value="1"/>
</dbReference>
<dbReference type="eggNOG" id="KOG0309">
    <property type="taxonomic scope" value="Eukaryota"/>
</dbReference>
<dbReference type="STRING" id="7222.B4JAD5"/>
<feature type="repeat" description="WD" evidence="3">
    <location>
        <begin position="173"/>
        <end position="204"/>
    </location>
</feature>
<sequence length="451" mass="50774">MPPTETLRAGSGNGERGAGGAGGSEQTYIIRQSNKCYEHRDSQATAMSVDYSGQWVLLAGRGHLALQRLGQDDGTLRRHERQSKYDISVAEFAICPSRREYCAIATSQNIDIVRWGPAEPYYENSLRGHTRTVTDIDWRNKNPNLLVSCSIDTFSHIWDQAGIILERPGATQVGFNRRSGNLLAAAHDGDLRIWDIRKGSCPTHYITAHLNRVHGINWSHKRETCLATASQDGTVKYFDVCNPRRAEKIITTLSPVWRARYTVSPGNAHRQWFGQHCRAAFGSQREQPATLERHTDVILDFAWRPNREDSTEIELVTWSRDRTLRVWKIDDTMLKLCEPSPDEDEEGDSSRYEPELSELRALTPPEFMHTLQPRPMTAASLPIAATLEPGLGANALPMARSPSFGGVYARREETHIARSLTDQPTCSLQHEFSLLNTNMPHVDVDMLCSLR</sequence>
<dbReference type="OrthoDB" id="311712at2759"/>
<dbReference type="AlphaFoldDB" id="B4JAD5"/>
<dbReference type="PROSITE" id="PS50082">
    <property type="entry name" value="WD_REPEATS_2"/>
    <property type="match status" value="4"/>
</dbReference>
<dbReference type="GO" id="GO:0005774">
    <property type="term" value="C:vacuolar membrane"/>
    <property type="evidence" value="ECO:0007669"/>
    <property type="project" value="TreeGrafter"/>
</dbReference>
<dbReference type="GO" id="GO:0035591">
    <property type="term" value="F:signaling adaptor activity"/>
    <property type="evidence" value="ECO:0007669"/>
    <property type="project" value="TreeGrafter"/>
</dbReference>
<protein>
    <submittedName>
        <fullName evidence="5">GH10305</fullName>
    </submittedName>
</protein>
<dbReference type="GO" id="GO:1904263">
    <property type="term" value="P:positive regulation of TORC1 signaling"/>
    <property type="evidence" value="ECO:0007669"/>
    <property type="project" value="TreeGrafter"/>
</dbReference>
<feature type="compositionally biased region" description="Gly residues" evidence="4">
    <location>
        <begin position="11"/>
        <end position="23"/>
    </location>
</feature>
<dbReference type="HOGENOM" id="CLU_009370_1_0_1"/>
<proteinExistence type="predicted"/>
<feature type="repeat" description="WD" evidence="3">
    <location>
        <begin position="126"/>
        <end position="159"/>
    </location>
</feature>
<accession>B4JAD5</accession>
<name>B4JAD5_DROGR</name>
<dbReference type="PRINTS" id="PR00320">
    <property type="entry name" value="GPROTEINBRPT"/>
</dbReference>
<dbReference type="SUPFAM" id="SSF50978">
    <property type="entry name" value="WD40 repeat-like"/>
    <property type="match status" value="1"/>
</dbReference>
<dbReference type="InterPro" id="IPR015943">
    <property type="entry name" value="WD40/YVTN_repeat-like_dom_sf"/>
</dbReference>
<evidence type="ECO:0000313" key="6">
    <source>
        <dbReference type="Proteomes" id="UP000001070"/>
    </source>
</evidence>
<reference evidence="5 6" key="1">
    <citation type="journal article" date="2007" name="Nature">
        <title>Evolution of genes and genomes on the Drosophila phylogeny.</title>
        <authorList>
            <consortium name="Drosophila 12 Genomes Consortium"/>
            <person name="Clark A.G."/>
            <person name="Eisen M.B."/>
            <person name="Smith D.R."/>
            <person name="Bergman C.M."/>
            <person name="Oliver B."/>
            <person name="Markow T.A."/>
            <person name="Kaufman T.C."/>
            <person name="Kellis M."/>
            <person name="Gelbart W."/>
            <person name="Iyer V.N."/>
            <person name="Pollard D.A."/>
            <person name="Sackton T.B."/>
            <person name="Larracuente A.M."/>
            <person name="Singh N.D."/>
            <person name="Abad J.P."/>
            <person name="Abt D.N."/>
            <person name="Adryan B."/>
            <person name="Aguade M."/>
            <person name="Akashi H."/>
            <person name="Anderson W.W."/>
            <person name="Aquadro C.F."/>
            <person name="Ardell D.H."/>
            <person name="Arguello R."/>
            <person name="Artieri C.G."/>
            <person name="Barbash D.A."/>
            <person name="Barker D."/>
            <person name="Barsanti P."/>
            <person name="Batterham P."/>
            <person name="Batzoglou S."/>
            <person name="Begun D."/>
            <person name="Bhutkar A."/>
            <person name="Blanco E."/>
            <person name="Bosak S.A."/>
            <person name="Bradley R.K."/>
            <person name="Brand A.D."/>
            <person name="Brent M.R."/>
            <person name="Brooks A.N."/>
            <person name="Brown R.H."/>
            <person name="Butlin R.K."/>
            <person name="Caggese C."/>
            <person name="Calvi B.R."/>
            <person name="Bernardo de Carvalho A."/>
            <person name="Caspi A."/>
            <person name="Castrezana S."/>
            <person name="Celniker S.E."/>
            <person name="Chang J.L."/>
            <person name="Chapple C."/>
            <person name="Chatterji S."/>
            <person name="Chinwalla A."/>
            <person name="Civetta A."/>
            <person name="Clifton S.W."/>
            <person name="Comeron J.M."/>
            <person name="Costello J.C."/>
            <person name="Coyne J.A."/>
            <person name="Daub J."/>
            <person name="David R.G."/>
            <person name="Delcher A.L."/>
            <person name="Delehaunty K."/>
            <person name="Do C.B."/>
            <person name="Ebling H."/>
            <person name="Edwards K."/>
            <person name="Eickbush T."/>
            <person name="Evans J.D."/>
            <person name="Filipski A."/>
            <person name="Findeiss S."/>
            <person name="Freyhult E."/>
            <person name="Fulton L."/>
            <person name="Fulton R."/>
            <person name="Garcia A.C."/>
            <person name="Gardiner A."/>
            <person name="Garfield D.A."/>
            <person name="Garvin B.E."/>
            <person name="Gibson G."/>
            <person name="Gilbert D."/>
            <person name="Gnerre S."/>
            <person name="Godfrey J."/>
            <person name="Good R."/>
            <person name="Gotea V."/>
            <person name="Gravely B."/>
            <person name="Greenberg A.J."/>
            <person name="Griffiths-Jones S."/>
            <person name="Gross S."/>
            <person name="Guigo R."/>
            <person name="Gustafson E.A."/>
            <person name="Haerty W."/>
            <person name="Hahn M.W."/>
            <person name="Halligan D.L."/>
            <person name="Halpern A.L."/>
            <person name="Halter G.M."/>
            <person name="Han M.V."/>
            <person name="Heger A."/>
            <person name="Hillier L."/>
            <person name="Hinrichs A.S."/>
            <person name="Holmes I."/>
            <person name="Hoskins R.A."/>
            <person name="Hubisz M.J."/>
            <person name="Hultmark D."/>
            <person name="Huntley M.A."/>
            <person name="Jaffe D.B."/>
            <person name="Jagadeeshan S."/>
            <person name="Jeck W.R."/>
            <person name="Johnson J."/>
            <person name="Jones C.D."/>
            <person name="Jordan W.C."/>
            <person name="Karpen G.H."/>
            <person name="Kataoka E."/>
            <person name="Keightley P.D."/>
            <person name="Kheradpour P."/>
            <person name="Kirkness E.F."/>
            <person name="Koerich L.B."/>
            <person name="Kristiansen K."/>
            <person name="Kudrna D."/>
            <person name="Kulathinal R.J."/>
            <person name="Kumar S."/>
            <person name="Kwok R."/>
            <person name="Lander E."/>
            <person name="Langley C.H."/>
            <person name="Lapoint R."/>
            <person name="Lazzaro B.P."/>
            <person name="Lee S.J."/>
            <person name="Levesque L."/>
            <person name="Li R."/>
            <person name="Lin C.F."/>
            <person name="Lin M.F."/>
            <person name="Lindblad-Toh K."/>
            <person name="Llopart A."/>
            <person name="Long M."/>
            <person name="Low L."/>
            <person name="Lozovsky E."/>
            <person name="Lu J."/>
            <person name="Luo M."/>
            <person name="Machado C.A."/>
            <person name="Makalowski W."/>
            <person name="Marzo M."/>
            <person name="Matsuda M."/>
            <person name="Matzkin L."/>
            <person name="McAllister B."/>
            <person name="McBride C.S."/>
            <person name="McKernan B."/>
            <person name="McKernan K."/>
            <person name="Mendez-Lago M."/>
            <person name="Minx P."/>
            <person name="Mollenhauer M.U."/>
            <person name="Montooth K."/>
            <person name="Mount S.M."/>
            <person name="Mu X."/>
            <person name="Myers E."/>
            <person name="Negre B."/>
            <person name="Newfeld S."/>
            <person name="Nielsen R."/>
            <person name="Noor M.A."/>
            <person name="O'Grady P."/>
            <person name="Pachter L."/>
            <person name="Papaceit M."/>
            <person name="Parisi M.J."/>
            <person name="Parisi M."/>
            <person name="Parts L."/>
            <person name="Pedersen J.S."/>
            <person name="Pesole G."/>
            <person name="Phillippy A.M."/>
            <person name="Ponting C.P."/>
            <person name="Pop M."/>
            <person name="Porcelli D."/>
            <person name="Powell J.R."/>
            <person name="Prohaska S."/>
            <person name="Pruitt K."/>
            <person name="Puig M."/>
            <person name="Quesneville H."/>
            <person name="Ram K.R."/>
            <person name="Rand D."/>
            <person name="Rasmussen M.D."/>
            <person name="Reed L.K."/>
            <person name="Reenan R."/>
            <person name="Reily A."/>
            <person name="Remington K.A."/>
            <person name="Rieger T.T."/>
            <person name="Ritchie M.G."/>
            <person name="Robin C."/>
            <person name="Rogers Y.H."/>
            <person name="Rohde C."/>
            <person name="Rozas J."/>
            <person name="Rubenfield M.J."/>
            <person name="Ruiz A."/>
            <person name="Russo S."/>
            <person name="Salzberg S.L."/>
            <person name="Sanchez-Gracia A."/>
            <person name="Saranga D.J."/>
            <person name="Sato H."/>
            <person name="Schaeffer S.W."/>
            <person name="Schatz M.C."/>
            <person name="Schlenke T."/>
            <person name="Schwartz R."/>
            <person name="Segarra C."/>
            <person name="Singh R.S."/>
            <person name="Sirot L."/>
            <person name="Sirota M."/>
            <person name="Sisneros N.B."/>
            <person name="Smith C.D."/>
            <person name="Smith T.F."/>
            <person name="Spieth J."/>
            <person name="Stage D.E."/>
            <person name="Stark A."/>
            <person name="Stephan W."/>
            <person name="Strausberg R.L."/>
            <person name="Strempel S."/>
            <person name="Sturgill D."/>
            <person name="Sutton G."/>
            <person name="Sutton G.G."/>
            <person name="Tao W."/>
            <person name="Teichmann S."/>
            <person name="Tobari Y.N."/>
            <person name="Tomimura Y."/>
            <person name="Tsolas J.M."/>
            <person name="Valente V.L."/>
            <person name="Venter E."/>
            <person name="Venter J.C."/>
            <person name="Vicario S."/>
            <person name="Vieira F.G."/>
            <person name="Vilella A.J."/>
            <person name="Villasante A."/>
            <person name="Walenz B."/>
            <person name="Wang J."/>
            <person name="Wasserman M."/>
            <person name="Watts T."/>
            <person name="Wilson D."/>
            <person name="Wilson R.K."/>
            <person name="Wing R.A."/>
            <person name="Wolfner M.F."/>
            <person name="Wong A."/>
            <person name="Wong G.K."/>
            <person name="Wu C.I."/>
            <person name="Wu G."/>
            <person name="Yamamoto D."/>
            <person name="Yang H.P."/>
            <person name="Yang S.P."/>
            <person name="Yorke J.A."/>
            <person name="Yoshida K."/>
            <person name="Zdobnov E."/>
            <person name="Zhang P."/>
            <person name="Zhang Y."/>
            <person name="Zimin A.V."/>
            <person name="Baldwin J."/>
            <person name="Abdouelleil A."/>
            <person name="Abdulkadir J."/>
            <person name="Abebe A."/>
            <person name="Abera B."/>
            <person name="Abreu J."/>
            <person name="Acer S.C."/>
            <person name="Aftuck L."/>
            <person name="Alexander A."/>
            <person name="An P."/>
            <person name="Anderson E."/>
            <person name="Anderson S."/>
            <person name="Arachi H."/>
            <person name="Azer M."/>
            <person name="Bachantsang P."/>
            <person name="Barry A."/>
            <person name="Bayul T."/>
            <person name="Berlin A."/>
            <person name="Bessette D."/>
            <person name="Bloom T."/>
            <person name="Blye J."/>
            <person name="Boguslavskiy L."/>
            <person name="Bonnet C."/>
            <person name="Boukhgalter B."/>
            <person name="Bourzgui I."/>
            <person name="Brown A."/>
            <person name="Cahill P."/>
            <person name="Channer S."/>
            <person name="Cheshatsang Y."/>
            <person name="Chuda L."/>
            <person name="Citroen M."/>
            <person name="Collymore A."/>
            <person name="Cooke P."/>
            <person name="Costello M."/>
            <person name="D'Aco K."/>
            <person name="Daza R."/>
            <person name="De Haan G."/>
            <person name="DeGray S."/>
            <person name="DeMaso C."/>
            <person name="Dhargay N."/>
            <person name="Dooley K."/>
            <person name="Dooley E."/>
            <person name="Doricent M."/>
            <person name="Dorje P."/>
            <person name="Dorjee K."/>
            <person name="Dupes A."/>
            <person name="Elong R."/>
            <person name="Falk J."/>
            <person name="Farina A."/>
            <person name="Faro S."/>
            <person name="Ferguson D."/>
            <person name="Fisher S."/>
            <person name="Foley C.D."/>
            <person name="Franke A."/>
            <person name="Friedrich D."/>
            <person name="Gadbois L."/>
            <person name="Gearin G."/>
            <person name="Gearin C.R."/>
            <person name="Giannoukos G."/>
            <person name="Goode T."/>
            <person name="Graham J."/>
            <person name="Grandbois E."/>
            <person name="Grewal S."/>
            <person name="Gyaltsen K."/>
            <person name="Hafez N."/>
            <person name="Hagos B."/>
            <person name="Hall J."/>
            <person name="Henson C."/>
            <person name="Hollinger A."/>
            <person name="Honan T."/>
            <person name="Huard M.D."/>
            <person name="Hughes L."/>
            <person name="Hurhula B."/>
            <person name="Husby M.E."/>
            <person name="Kamat A."/>
            <person name="Kanga B."/>
            <person name="Kashin S."/>
            <person name="Khazanovich D."/>
            <person name="Kisner P."/>
            <person name="Lance K."/>
            <person name="Lara M."/>
            <person name="Lee W."/>
            <person name="Lennon N."/>
            <person name="Letendre F."/>
            <person name="LeVine R."/>
            <person name="Lipovsky A."/>
            <person name="Liu X."/>
            <person name="Liu J."/>
            <person name="Liu S."/>
            <person name="Lokyitsang T."/>
            <person name="Lokyitsang Y."/>
            <person name="Lubonja R."/>
            <person name="Lui A."/>
            <person name="MacDonald P."/>
            <person name="Magnisalis V."/>
            <person name="Maru K."/>
            <person name="Matthews C."/>
            <person name="McCusker W."/>
            <person name="McDonough S."/>
            <person name="Mehta T."/>
            <person name="Meldrim J."/>
            <person name="Meneus L."/>
            <person name="Mihai O."/>
            <person name="Mihalev A."/>
            <person name="Mihova T."/>
            <person name="Mittelman R."/>
            <person name="Mlenga V."/>
            <person name="Montmayeur A."/>
            <person name="Mulrain L."/>
            <person name="Navidi A."/>
            <person name="Naylor J."/>
            <person name="Negash T."/>
            <person name="Nguyen T."/>
            <person name="Nguyen N."/>
            <person name="Nicol R."/>
            <person name="Norbu C."/>
            <person name="Norbu N."/>
            <person name="Novod N."/>
            <person name="O'Neill B."/>
            <person name="Osman S."/>
            <person name="Markiewicz E."/>
            <person name="Oyono O.L."/>
            <person name="Patti C."/>
            <person name="Phunkhang P."/>
            <person name="Pierre F."/>
            <person name="Priest M."/>
            <person name="Raghuraman S."/>
            <person name="Rege F."/>
            <person name="Reyes R."/>
            <person name="Rise C."/>
            <person name="Rogov P."/>
            <person name="Ross K."/>
            <person name="Ryan E."/>
            <person name="Settipalli S."/>
            <person name="Shea T."/>
            <person name="Sherpa N."/>
            <person name="Shi L."/>
            <person name="Shih D."/>
            <person name="Sparrow T."/>
            <person name="Spaulding J."/>
            <person name="Stalker J."/>
            <person name="Stange-Thomann N."/>
            <person name="Stavropoulos S."/>
            <person name="Stone C."/>
            <person name="Strader C."/>
            <person name="Tesfaye S."/>
            <person name="Thomson T."/>
            <person name="Thoulutsang Y."/>
            <person name="Thoulutsang D."/>
            <person name="Topham K."/>
            <person name="Topping I."/>
            <person name="Tsamla T."/>
            <person name="Vassiliev H."/>
            <person name="Vo A."/>
            <person name="Wangchuk T."/>
            <person name="Wangdi T."/>
            <person name="Weiand M."/>
            <person name="Wilkinson J."/>
            <person name="Wilson A."/>
            <person name="Yadav S."/>
            <person name="Young G."/>
            <person name="Yu Q."/>
            <person name="Zembek L."/>
            <person name="Zhong D."/>
            <person name="Zimmer A."/>
            <person name="Zwirko Z."/>
            <person name="Jaffe D.B."/>
            <person name="Alvarez P."/>
            <person name="Brockman W."/>
            <person name="Butler J."/>
            <person name="Chin C."/>
            <person name="Gnerre S."/>
            <person name="Grabherr M."/>
            <person name="Kleber M."/>
            <person name="Mauceli E."/>
            <person name="MacCallum I."/>
        </authorList>
    </citation>
    <scope>NUCLEOTIDE SEQUENCE [LARGE SCALE GENOMIC DNA]</scope>
    <source>
        <strain evidence="6">Tucson 15287-2541.00</strain>
    </source>
</reference>
<dbReference type="Pfam" id="PF00400">
    <property type="entry name" value="WD40"/>
    <property type="match status" value="2"/>
</dbReference>
<evidence type="ECO:0000256" key="1">
    <source>
        <dbReference type="ARBA" id="ARBA00022574"/>
    </source>
</evidence>
<dbReference type="GO" id="GO:0035859">
    <property type="term" value="C:Seh1-associated complex"/>
    <property type="evidence" value="ECO:0007669"/>
    <property type="project" value="TreeGrafter"/>
</dbReference>
<feature type="repeat" description="WD" evidence="3">
    <location>
        <begin position="291"/>
        <end position="330"/>
    </location>
</feature>
<evidence type="ECO:0000256" key="4">
    <source>
        <dbReference type="SAM" id="MobiDB-lite"/>
    </source>
</evidence>
<dbReference type="PANTHER" id="PTHR46170">
    <property type="entry name" value="GATOR COMPLEX PROTEIN WDR59"/>
    <property type="match status" value="1"/>
</dbReference>
<feature type="region of interest" description="Disordered" evidence="4">
    <location>
        <begin position="1"/>
        <end position="24"/>
    </location>
</feature>
<evidence type="ECO:0000313" key="5">
    <source>
        <dbReference type="EMBL" id="EDW03806.1"/>
    </source>
</evidence>
<dbReference type="InterPro" id="IPR001680">
    <property type="entry name" value="WD40_rpt"/>
</dbReference>
<dbReference type="Proteomes" id="UP000001070">
    <property type="component" value="Unassembled WGS sequence"/>
</dbReference>
<gene>
    <name evidence="5" type="primary">Dgri\GH10305</name>
    <name evidence="5" type="ORF">Dgri_GH10305</name>
</gene>
<keyword evidence="1 3" id="KW-0853">WD repeat</keyword>
<dbReference type="InterPro" id="IPR049567">
    <property type="entry name" value="WDR59-like"/>
</dbReference>
<dbReference type="Gene3D" id="2.130.10.10">
    <property type="entry name" value="YVTN repeat-like/Quinoprotein amine dehydrogenase"/>
    <property type="match status" value="1"/>
</dbReference>
<dbReference type="SMART" id="SM00320">
    <property type="entry name" value="WD40"/>
    <property type="match status" value="4"/>
</dbReference>
<dbReference type="PhylomeDB" id="B4JAD5"/>
<dbReference type="InterPro" id="IPR019775">
    <property type="entry name" value="WD40_repeat_CS"/>
</dbReference>
<evidence type="ECO:0000256" key="2">
    <source>
        <dbReference type="ARBA" id="ARBA00022737"/>
    </source>
</evidence>
<dbReference type="EMBL" id="CH916368">
    <property type="protein sequence ID" value="EDW03806.1"/>
    <property type="molecule type" value="Genomic_DNA"/>
</dbReference>
<evidence type="ECO:0000256" key="3">
    <source>
        <dbReference type="PROSITE-ProRule" id="PRU00221"/>
    </source>
</evidence>